<dbReference type="EMBL" id="BMAV01001458">
    <property type="protein sequence ID" value="GFY39611.1"/>
    <property type="molecule type" value="Genomic_DNA"/>
</dbReference>
<comment type="caution">
    <text evidence="2">The sequence shown here is derived from an EMBL/GenBank/DDBJ whole genome shotgun (WGS) entry which is preliminary data.</text>
</comment>
<dbReference type="Proteomes" id="UP000886998">
    <property type="component" value="Unassembled WGS sequence"/>
</dbReference>
<dbReference type="InterPro" id="IPR036691">
    <property type="entry name" value="Endo/exonu/phosph_ase_sf"/>
</dbReference>
<gene>
    <name evidence="2" type="primary">AVEN_31417_1</name>
    <name evidence="2" type="ORF">TNIN_116041</name>
</gene>
<evidence type="ECO:0000313" key="3">
    <source>
        <dbReference type="Proteomes" id="UP000886998"/>
    </source>
</evidence>
<organism evidence="2 3">
    <name type="scientific">Trichonephila inaurata madagascariensis</name>
    <dbReference type="NCBI Taxonomy" id="2747483"/>
    <lineage>
        <taxon>Eukaryota</taxon>
        <taxon>Metazoa</taxon>
        <taxon>Ecdysozoa</taxon>
        <taxon>Arthropoda</taxon>
        <taxon>Chelicerata</taxon>
        <taxon>Arachnida</taxon>
        <taxon>Araneae</taxon>
        <taxon>Araneomorphae</taxon>
        <taxon>Entelegynae</taxon>
        <taxon>Araneoidea</taxon>
        <taxon>Nephilidae</taxon>
        <taxon>Trichonephila</taxon>
        <taxon>Trichonephila inaurata</taxon>
    </lineage>
</organism>
<dbReference type="Pfam" id="PF14529">
    <property type="entry name" value="Exo_endo_phos_2"/>
    <property type="match status" value="1"/>
</dbReference>
<feature type="domain" description="Endonuclease/exonuclease/phosphatase" evidence="1">
    <location>
        <begin position="144"/>
        <end position="252"/>
    </location>
</feature>
<dbReference type="AlphaFoldDB" id="A0A8X6WTP3"/>
<dbReference type="SUPFAM" id="SSF56219">
    <property type="entry name" value="DNase I-like"/>
    <property type="match status" value="1"/>
</dbReference>
<evidence type="ECO:0000259" key="1">
    <source>
        <dbReference type="Pfam" id="PF14529"/>
    </source>
</evidence>
<dbReference type="PANTHER" id="PTHR33273">
    <property type="entry name" value="DOMAIN-CONTAINING PROTEIN, PUTATIVE-RELATED"/>
    <property type="match status" value="1"/>
</dbReference>
<dbReference type="OrthoDB" id="8064697at2759"/>
<dbReference type="GO" id="GO:0003824">
    <property type="term" value="F:catalytic activity"/>
    <property type="evidence" value="ECO:0007669"/>
    <property type="project" value="InterPro"/>
</dbReference>
<protein>
    <recommendedName>
        <fullName evidence="1">Endonuclease/exonuclease/phosphatase domain-containing protein</fullName>
    </recommendedName>
</protein>
<name>A0A8X6WTP3_9ARAC</name>
<sequence length="301" mass="34459">MKLQKGKLRSLEMFLQCSCFEEKQEADVVRVEIALIKESQIQFKINGFSTSATRIKLDQVLELELTKGAQIIALQETKLKTITSLKIKGYNIFKLYRQNRSGGGLAFLIKNINYQYMNINRKITDGSNLEIQGIRMIWREKPLNIFNMYHPPDLKSLPTDLQDLFTVGTICLDDLNAKHQIWGCSTANPRGNELLDIIDDKCFSILNDGTATNFSYSYNTKEAPDISIANSDLGPSYKWTLLENLGSDHLPILIELKKRQLVPTSNSKQWIFKKADWQSFSLSQRLLITELKAYLSRIVLI</sequence>
<proteinExistence type="predicted"/>
<reference evidence="2" key="1">
    <citation type="submission" date="2020-08" db="EMBL/GenBank/DDBJ databases">
        <title>Multicomponent nature underlies the extraordinary mechanical properties of spider dragline silk.</title>
        <authorList>
            <person name="Kono N."/>
            <person name="Nakamura H."/>
            <person name="Mori M."/>
            <person name="Yoshida Y."/>
            <person name="Ohtoshi R."/>
            <person name="Malay A.D."/>
            <person name="Moran D.A.P."/>
            <person name="Tomita M."/>
            <person name="Numata K."/>
            <person name="Arakawa K."/>
        </authorList>
    </citation>
    <scope>NUCLEOTIDE SEQUENCE</scope>
</reference>
<accession>A0A8X6WTP3</accession>
<evidence type="ECO:0000313" key="2">
    <source>
        <dbReference type="EMBL" id="GFY39611.1"/>
    </source>
</evidence>
<keyword evidence="3" id="KW-1185">Reference proteome</keyword>
<dbReference type="PANTHER" id="PTHR33273:SF4">
    <property type="entry name" value="ENDONUCLEASE_EXONUCLEASE_PHOSPHATASE DOMAIN-CONTAINING PROTEIN"/>
    <property type="match status" value="1"/>
</dbReference>
<dbReference type="InterPro" id="IPR005135">
    <property type="entry name" value="Endo/exonuclease/phosphatase"/>
</dbReference>
<dbReference type="Gene3D" id="3.60.10.10">
    <property type="entry name" value="Endonuclease/exonuclease/phosphatase"/>
    <property type="match status" value="1"/>
</dbReference>